<dbReference type="InterPro" id="IPR013785">
    <property type="entry name" value="Aldolase_TIM"/>
</dbReference>
<dbReference type="PANTHER" id="PTHR48413">
    <property type="match status" value="1"/>
</dbReference>
<sequence length="275" mass="30522">MEITTFNAEWPTRLLDPSGRRMAKPRTRGYTMVIDKGLGLHAFTDLLNTAGDYIDIVKFGFGTSTLYPPALMREKIELARKHGIVVMPGGTLLEAAVKQDLVPAFFRQVLTLGFNGIEVSDGTIVLSRRDRDDLIRDGVSLGLKVYTEYGKKLFGSRIDVEEFTRTAEQDWACGADLVTVEARESGVGVGLFDEHGNCRESELQFMASAVPQLERVMWEAPQKDQQVSLIKSLGSDVNLGNISVQDVIALETMRRGLRSDTFHLQSATFVADYVI</sequence>
<accession>A0ABW0R6H5</accession>
<evidence type="ECO:0000256" key="1">
    <source>
        <dbReference type="ARBA" id="ARBA00010424"/>
    </source>
</evidence>
<dbReference type="SUPFAM" id="SSF102110">
    <property type="entry name" value="(2r)-phospho-3-sulfolactate synthase ComA"/>
    <property type="match status" value="1"/>
</dbReference>
<reference evidence="3" key="1">
    <citation type="journal article" date="2019" name="Int. J. Syst. Evol. Microbiol.">
        <title>The Global Catalogue of Microorganisms (GCM) 10K type strain sequencing project: providing services to taxonomists for standard genome sequencing and annotation.</title>
        <authorList>
            <consortium name="The Broad Institute Genomics Platform"/>
            <consortium name="The Broad Institute Genome Sequencing Center for Infectious Disease"/>
            <person name="Wu L."/>
            <person name="Ma J."/>
        </authorList>
    </citation>
    <scope>NUCLEOTIDE SEQUENCE [LARGE SCALE GENOMIC DNA]</scope>
    <source>
        <strain evidence="3">CGMCC 1.18578</strain>
    </source>
</reference>
<dbReference type="EC" id="4.4.1.19" evidence="2"/>
<dbReference type="PANTHER" id="PTHR48413:SF1">
    <property type="entry name" value="PROTEIN HEAT-STRESS-ASSOCIATED 32"/>
    <property type="match status" value="1"/>
</dbReference>
<organism evidence="2 3">
    <name type="scientific">Cohnella yongneupensis</name>
    <dbReference type="NCBI Taxonomy" id="425006"/>
    <lineage>
        <taxon>Bacteria</taxon>
        <taxon>Bacillati</taxon>
        <taxon>Bacillota</taxon>
        <taxon>Bacilli</taxon>
        <taxon>Bacillales</taxon>
        <taxon>Paenibacillaceae</taxon>
        <taxon>Cohnella</taxon>
    </lineage>
</organism>
<proteinExistence type="inferred from homology"/>
<dbReference type="RefSeq" id="WP_378114550.1">
    <property type="nucleotide sequence ID" value="NZ_JBHSNC010000058.1"/>
</dbReference>
<protein>
    <submittedName>
        <fullName evidence="2">Phosphosulfolactate synthase</fullName>
        <ecNumber evidence="2">4.4.1.19</ecNumber>
    </submittedName>
</protein>
<dbReference type="InterPro" id="IPR003830">
    <property type="entry name" value="ComA_synth"/>
</dbReference>
<name>A0ABW0R6H5_9BACL</name>
<comment type="similarity">
    <text evidence="1">Belongs to the phosphosulfolactate synthase family.</text>
</comment>
<dbReference type="InterPro" id="IPR036112">
    <property type="entry name" value="ComA_synth_sf"/>
</dbReference>
<dbReference type="EMBL" id="JBHSNC010000058">
    <property type="protein sequence ID" value="MFC5532563.1"/>
    <property type="molecule type" value="Genomic_DNA"/>
</dbReference>
<dbReference type="Gene3D" id="3.20.20.70">
    <property type="entry name" value="Aldolase class I"/>
    <property type="match status" value="1"/>
</dbReference>
<dbReference type="Proteomes" id="UP001596108">
    <property type="component" value="Unassembled WGS sequence"/>
</dbReference>
<evidence type="ECO:0000313" key="3">
    <source>
        <dbReference type="Proteomes" id="UP001596108"/>
    </source>
</evidence>
<keyword evidence="2" id="KW-0456">Lyase</keyword>
<comment type="caution">
    <text evidence="2">The sequence shown here is derived from an EMBL/GenBank/DDBJ whole genome shotgun (WGS) entry which is preliminary data.</text>
</comment>
<gene>
    <name evidence="2" type="ORF">ACFPQ4_24355</name>
</gene>
<dbReference type="GO" id="GO:0043817">
    <property type="term" value="F:phosphosulfolactate synthase activity"/>
    <property type="evidence" value="ECO:0007669"/>
    <property type="project" value="UniProtKB-EC"/>
</dbReference>
<dbReference type="Pfam" id="PF02679">
    <property type="entry name" value="ComA"/>
    <property type="match status" value="1"/>
</dbReference>
<keyword evidence="3" id="KW-1185">Reference proteome</keyword>
<evidence type="ECO:0000313" key="2">
    <source>
        <dbReference type="EMBL" id="MFC5532563.1"/>
    </source>
</evidence>